<evidence type="ECO:0000313" key="7">
    <source>
        <dbReference type="Proteomes" id="UP000199119"/>
    </source>
</evidence>
<dbReference type="PANTHER" id="PTHR43096">
    <property type="entry name" value="DNAJ HOMOLOG 1, MITOCHONDRIAL-RELATED"/>
    <property type="match status" value="1"/>
</dbReference>
<dbReference type="Gene3D" id="2.60.260.20">
    <property type="entry name" value="Urease metallochaperone UreE, N-terminal domain"/>
    <property type="match status" value="2"/>
</dbReference>
<dbReference type="InterPro" id="IPR036869">
    <property type="entry name" value="J_dom_sf"/>
</dbReference>
<dbReference type="PANTHER" id="PTHR43096:SF52">
    <property type="entry name" value="DNAJ HOMOLOG 1, MITOCHONDRIAL-RELATED"/>
    <property type="match status" value="1"/>
</dbReference>
<keyword evidence="3" id="KW-0143">Chaperone</keyword>
<evidence type="ECO:0000256" key="1">
    <source>
        <dbReference type="ARBA" id="ARBA00022490"/>
    </source>
</evidence>
<dbReference type="FunFam" id="2.60.260.20:FF:000008">
    <property type="entry name" value="Curved DNA-binding protein"/>
    <property type="match status" value="1"/>
</dbReference>
<dbReference type="CDD" id="cd06257">
    <property type="entry name" value="DnaJ"/>
    <property type="match status" value="1"/>
</dbReference>
<dbReference type="Pfam" id="PF01556">
    <property type="entry name" value="DnaJ_C"/>
    <property type="match status" value="1"/>
</dbReference>
<evidence type="ECO:0000256" key="2">
    <source>
        <dbReference type="ARBA" id="ARBA00023125"/>
    </source>
</evidence>
<dbReference type="Pfam" id="PF00226">
    <property type="entry name" value="DnaJ"/>
    <property type="match status" value="1"/>
</dbReference>
<protein>
    <submittedName>
        <fullName evidence="6">Curved DNA-binding protein</fullName>
    </submittedName>
</protein>
<dbReference type="STRING" id="1177982.SAMN04489711_107182"/>
<evidence type="ECO:0000256" key="3">
    <source>
        <dbReference type="ARBA" id="ARBA00023186"/>
    </source>
</evidence>
<dbReference type="GO" id="GO:0003677">
    <property type="term" value="F:DNA binding"/>
    <property type="evidence" value="ECO:0007669"/>
    <property type="project" value="UniProtKB-KW"/>
</dbReference>
<dbReference type="OrthoDB" id="9779889at2"/>
<dbReference type="Proteomes" id="UP000199119">
    <property type="component" value="Unassembled WGS sequence"/>
</dbReference>
<evidence type="ECO:0000313" key="6">
    <source>
        <dbReference type="EMBL" id="SFE93157.1"/>
    </source>
</evidence>
<organism evidence="6 7">
    <name type="scientific">Paracidovorax wautersii</name>
    <dbReference type="NCBI Taxonomy" id="1177982"/>
    <lineage>
        <taxon>Bacteria</taxon>
        <taxon>Pseudomonadati</taxon>
        <taxon>Pseudomonadota</taxon>
        <taxon>Betaproteobacteria</taxon>
        <taxon>Burkholderiales</taxon>
        <taxon>Comamonadaceae</taxon>
        <taxon>Paracidovorax</taxon>
    </lineage>
</organism>
<reference evidence="7" key="1">
    <citation type="submission" date="2016-10" db="EMBL/GenBank/DDBJ databases">
        <authorList>
            <person name="Varghese N."/>
            <person name="Submissions S."/>
        </authorList>
    </citation>
    <scope>NUCLEOTIDE SEQUENCE [LARGE SCALE GENOMIC DNA]</scope>
    <source>
        <strain evidence="7">DSM 27981</strain>
    </source>
</reference>
<gene>
    <name evidence="6" type="ORF">SAMN04489711_107182</name>
</gene>
<dbReference type="GO" id="GO:0042026">
    <property type="term" value="P:protein refolding"/>
    <property type="evidence" value="ECO:0007669"/>
    <property type="project" value="TreeGrafter"/>
</dbReference>
<proteinExistence type="predicted"/>
<dbReference type="GO" id="GO:0005737">
    <property type="term" value="C:cytoplasm"/>
    <property type="evidence" value="ECO:0007669"/>
    <property type="project" value="TreeGrafter"/>
</dbReference>
<dbReference type="SMART" id="SM00271">
    <property type="entry name" value="DnaJ"/>
    <property type="match status" value="1"/>
</dbReference>
<keyword evidence="2 6" id="KW-0238">DNA-binding</keyword>
<sequence>MDFKDYYQTLGVERGADAAAVKKAYRRLARKYHPDVSKEPDAAARMSELNEAYAVLSDPEKRAAYDTLGQQRTTGAGQGAGGGERGAQGFQPPPGWASGFEFSGGPGGMEGEGADYSDFFESLFGHAAAAQGRGGGARQAARGRDHHARIDIDLADAYAGATRAMHLRSAQLDGEGRVQPTERTLEVRIPQGVKEGQLIRLAGYGAPGGEGRPAGDLYLEVHFNPDARWQVEGRDVTQTLRVAPWEAALGGDVDVTTPAGGTLQVTVPAGSRPGRKLRLKGRGIPGNPAGDMYLVLDIVWPPADTPRARELYAAMARDLAFDPRADANPTPRS</sequence>
<dbReference type="RefSeq" id="WP_092939806.1">
    <property type="nucleotide sequence ID" value="NZ_FONX01000007.1"/>
</dbReference>
<feature type="domain" description="J" evidence="5">
    <location>
        <begin position="5"/>
        <end position="69"/>
    </location>
</feature>
<dbReference type="SUPFAM" id="SSF49493">
    <property type="entry name" value="HSP40/DnaJ peptide-binding domain"/>
    <property type="match status" value="2"/>
</dbReference>
<dbReference type="InterPro" id="IPR008971">
    <property type="entry name" value="HSP40/DnaJ_pept-bd"/>
</dbReference>
<dbReference type="Gene3D" id="1.10.287.110">
    <property type="entry name" value="DnaJ domain"/>
    <property type="match status" value="1"/>
</dbReference>
<dbReference type="EMBL" id="FONX01000007">
    <property type="protein sequence ID" value="SFE93157.1"/>
    <property type="molecule type" value="Genomic_DNA"/>
</dbReference>
<feature type="region of interest" description="Disordered" evidence="4">
    <location>
        <begin position="72"/>
        <end position="108"/>
    </location>
</feature>
<dbReference type="GO" id="GO:0051082">
    <property type="term" value="F:unfolded protein binding"/>
    <property type="evidence" value="ECO:0007669"/>
    <property type="project" value="InterPro"/>
</dbReference>
<keyword evidence="1" id="KW-0963">Cytoplasm</keyword>
<dbReference type="SUPFAM" id="SSF46565">
    <property type="entry name" value="Chaperone J-domain"/>
    <property type="match status" value="1"/>
</dbReference>
<accession>A0A1I2EKM2</accession>
<dbReference type="InterPro" id="IPR001623">
    <property type="entry name" value="DnaJ_domain"/>
</dbReference>
<feature type="compositionally biased region" description="Gly residues" evidence="4">
    <location>
        <begin position="76"/>
        <end position="86"/>
    </location>
</feature>
<dbReference type="InterPro" id="IPR002939">
    <property type="entry name" value="DnaJ_C"/>
</dbReference>
<dbReference type="CDD" id="cd10747">
    <property type="entry name" value="DnaJ_C"/>
    <property type="match status" value="1"/>
</dbReference>
<dbReference type="AlphaFoldDB" id="A0A1I2EKM2"/>
<dbReference type="PRINTS" id="PR00625">
    <property type="entry name" value="JDOMAIN"/>
</dbReference>
<dbReference type="PROSITE" id="PS50076">
    <property type="entry name" value="DNAJ_2"/>
    <property type="match status" value="1"/>
</dbReference>
<evidence type="ECO:0000256" key="4">
    <source>
        <dbReference type="SAM" id="MobiDB-lite"/>
    </source>
</evidence>
<keyword evidence="7" id="KW-1185">Reference proteome</keyword>
<name>A0A1I2EKM2_9BURK</name>
<evidence type="ECO:0000259" key="5">
    <source>
        <dbReference type="PROSITE" id="PS50076"/>
    </source>
</evidence>